<dbReference type="InterPro" id="IPR002081">
    <property type="entry name" value="Cryptochrome/DNA_photolyase_1"/>
</dbReference>
<dbReference type="GO" id="GO:0071949">
    <property type="term" value="F:FAD binding"/>
    <property type="evidence" value="ECO:0007669"/>
    <property type="project" value="TreeGrafter"/>
</dbReference>
<feature type="domain" description="Cryptochrome/DNA photolyase FAD-binding" evidence="5">
    <location>
        <begin position="100"/>
        <end position="234"/>
    </location>
</feature>
<sequence length="235" mass="25822">MWAGFLPRLSDYPLQGGFPAKKGVSQLSAHFCFGTLSVREVCRNIRESGQGGAAWLDGPARRAYCRRALPFSDGLLELTMKGGRAALHWLQLPKMIREPDRGGEALMRWQEGRTGVPIIDAAMRALNGGGSLHPALRRLCADFLTGRLNISAAHGEACFAARLTDYEYAVNHHNWQQVGRLNNPFAESLNLDPDGRFIRRHLPELAHLPASALHTPHLAGSDVETNGYPPPCVQV</sequence>
<keyword evidence="2 4" id="KW-0274">FAD</keyword>
<comment type="caution">
    <text evidence="6">The sequence shown here is derived from an EMBL/GenBank/DDBJ whole genome shotgun (WGS) entry which is preliminary data.</text>
</comment>
<name>D4DT58_NEIEG</name>
<dbReference type="PROSITE" id="PS00394">
    <property type="entry name" value="DNA_PHOTOLYASES_1_1"/>
    <property type="match status" value="1"/>
</dbReference>
<dbReference type="GO" id="GO:0006139">
    <property type="term" value="P:nucleobase-containing compound metabolic process"/>
    <property type="evidence" value="ECO:0007669"/>
    <property type="project" value="UniProtKB-ARBA"/>
</dbReference>
<dbReference type="GO" id="GO:0003904">
    <property type="term" value="F:deoxyribodipyrimidine photo-lyase activity"/>
    <property type="evidence" value="ECO:0007669"/>
    <property type="project" value="TreeGrafter"/>
</dbReference>
<gene>
    <name evidence="6" type="ORF">NEIELOOT_02259</name>
</gene>
<keyword evidence="1 4" id="KW-0285">Flavoprotein</keyword>
<dbReference type="PANTHER" id="PTHR11455:SF9">
    <property type="entry name" value="CRYPTOCHROME CIRCADIAN CLOCK 5 ISOFORM X1"/>
    <property type="match status" value="1"/>
</dbReference>
<evidence type="ECO:0000256" key="3">
    <source>
        <dbReference type="ARBA" id="ARBA00022991"/>
    </source>
</evidence>
<accession>D4DT58</accession>
<protein>
    <recommendedName>
        <fullName evidence="5">Cryptochrome/DNA photolyase FAD-binding domain-containing protein</fullName>
    </recommendedName>
</protein>
<dbReference type="STRING" id="546263.NELON_10815"/>
<dbReference type="Proteomes" id="UP000005536">
    <property type="component" value="Unassembled WGS sequence"/>
</dbReference>
<dbReference type="InterPro" id="IPR005101">
    <property type="entry name" value="Cryptochr/Photolyase_FAD-bd"/>
</dbReference>
<proteinExistence type="predicted"/>
<dbReference type="Gene3D" id="1.25.40.80">
    <property type="match status" value="1"/>
</dbReference>
<dbReference type="InterPro" id="IPR018394">
    <property type="entry name" value="DNA_photolyase_1_CS_C"/>
</dbReference>
<reference evidence="6 7" key="1">
    <citation type="submission" date="2010-02" db="EMBL/GenBank/DDBJ databases">
        <authorList>
            <person name="Weinstock G."/>
            <person name="Sodergren E."/>
            <person name="Clifton S."/>
            <person name="Fulton L."/>
            <person name="Fulton B."/>
            <person name="Courtney L."/>
            <person name="Fronick C."/>
            <person name="Harrison M."/>
            <person name="Strong C."/>
            <person name="Farmer C."/>
            <person name="Delahaunty K."/>
            <person name="Markovic C."/>
            <person name="Hall O."/>
            <person name="Minx P."/>
            <person name="Tomlinson C."/>
            <person name="Mitreva M."/>
            <person name="Nelson J."/>
            <person name="Hou S."/>
            <person name="Wollam A."/>
            <person name="Pepin K.H."/>
            <person name="Johnson M."/>
            <person name="Bhonagiri V."/>
            <person name="Zhang X."/>
            <person name="Suruliraj S."/>
            <person name="Warren W."/>
            <person name="Chinwalla A."/>
            <person name="Mardis E.R."/>
            <person name="Wilson R.K."/>
        </authorList>
    </citation>
    <scope>NUCLEOTIDE SEQUENCE [LARGE SCALE GENOMIC DNA]</scope>
    <source>
        <strain evidence="6 7">ATCC 29315</strain>
    </source>
</reference>
<keyword evidence="3" id="KW-0157">Chromophore</keyword>
<dbReference type="PANTHER" id="PTHR11455">
    <property type="entry name" value="CRYPTOCHROME"/>
    <property type="match status" value="1"/>
</dbReference>
<evidence type="ECO:0000259" key="5">
    <source>
        <dbReference type="Pfam" id="PF03441"/>
    </source>
</evidence>
<dbReference type="AlphaFoldDB" id="D4DT58"/>
<evidence type="ECO:0000256" key="4">
    <source>
        <dbReference type="PIRSR" id="PIRSR602081-1"/>
    </source>
</evidence>
<feature type="binding site" evidence="4">
    <location>
        <position position="55"/>
    </location>
    <ligand>
        <name>FAD</name>
        <dbReference type="ChEBI" id="CHEBI:57692"/>
    </ligand>
</feature>
<dbReference type="Pfam" id="PF03441">
    <property type="entry name" value="FAD_binding_7"/>
    <property type="match status" value="1"/>
</dbReference>
<evidence type="ECO:0000313" key="7">
    <source>
        <dbReference type="Proteomes" id="UP000005536"/>
    </source>
</evidence>
<dbReference type="EMBL" id="ADBF01000229">
    <property type="protein sequence ID" value="EFE49059.1"/>
    <property type="molecule type" value="Genomic_DNA"/>
</dbReference>
<evidence type="ECO:0000256" key="1">
    <source>
        <dbReference type="ARBA" id="ARBA00022630"/>
    </source>
</evidence>
<dbReference type="GO" id="GO:0003677">
    <property type="term" value="F:DNA binding"/>
    <property type="evidence" value="ECO:0007669"/>
    <property type="project" value="TreeGrafter"/>
</dbReference>
<dbReference type="Gene3D" id="1.10.579.10">
    <property type="entry name" value="DNA Cyclobutane Dipyrimidine Photolyase, subunit A, domain 3"/>
    <property type="match status" value="1"/>
</dbReference>
<dbReference type="InterPro" id="IPR036134">
    <property type="entry name" value="Crypto/Photolyase_FAD-like_sf"/>
</dbReference>
<evidence type="ECO:0000313" key="6">
    <source>
        <dbReference type="EMBL" id="EFE49059.1"/>
    </source>
</evidence>
<dbReference type="GO" id="GO:0006950">
    <property type="term" value="P:response to stress"/>
    <property type="evidence" value="ECO:0007669"/>
    <property type="project" value="UniProtKB-ARBA"/>
</dbReference>
<feature type="binding site" evidence="4">
    <location>
        <position position="12"/>
    </location>
    <ligand>
        <name>FAD</name>
        <dbReference type="ChEBI" id="CHEBI:57692"/>
    </ligand>
</feature>
<comment type="cofactor">
    <cofactor evidence="4">
        <name>FAD</name>
        <dbReference type="ChEBI" id="CHEBI:57692"/>
    </cofactor>
    <text evidence="4">Binds 1 FAD per subunit.</text>
</comment>
<evidence type="ECO:0000256" key="2">
    <source>
        <dbReference type="ARBA" id="ARBA00022827"/>
    </source>
</evidence>
<organism evidence="6 7">
    <name type="scientific">Neisseria elongata subsp. glycolytica ATCC 29315</name>
    <dbReference type="NCBI Taxonomy" id="546263"/>
    <lineage>
        <taxon>Bacteria</taxon>
        <taxon>Pseudomonadati</taxon>
        <taxon>Pseudomonadota</taxon>
        <taxon>Betaproteobacteria</taxon>
        <taxon>Neisseriales</taxon>
        <taxon>Neisseriaceae</taxon>
        <taxon>Neisseria</taxon>
    </lineage>
</organism>
<dbReference type="SUPFAM" id="SSF48173">
    <property type="entry name" value="Cryptochrome/photolyase FAD-binding domain"/>
    <property type="match status" value="1"/>
</dbReference>